<organism evidence="2 3">
    <name type="scientific">Roseobacter cerasinus</name>
    <dbReference type="NCBI Taxonomy" id="2602289"/>
    <lineage>
        <taxon>Bacteria</taxon>
        <taxon>Pseudomonadati</taxon>
        <taxon>Pseudomonadota</taxon>
        <taxon>Alphaproteobacteria</taxon>
        <taxon>Rhodobacterales</taxon>
        <taxon>Roseobacteraceae</taxon>
        <taxon>Roseobacter</taxon>
    </lineage>
</organism>
<accession>A0A640VTL2</accession>
<dbReference type="Proteomes" id="UP000436522">
    <property type="component" value="Unassembled WGS sequence"/>
</dbReference>
<dbReference type="OrthoDB" id="6431152at2"/>
<dbReference type="EMBL" id="BLIV01000005">
    <property type="protein sequence ID" value="GFE50924.1"/>
    <property type="molecule type" value="Genomic_DNA"/>
</dbReference>
<name>A0A640VTL2_9RHOB</name>
<dbReference type="InterPro" id="IPR025391">
    <property type="entry name" value="DUF4123"/>
</dbReference>
<evidence type="ECO:0000313" key="3">
    <source>
        <dbReference type="Proteomes" id="UP000436522"/>
    </source>
</evidence>
<dbReference type="RefSeq" id="WP_159978164.1">
    <property type="nucleotide sequence ID" value="NZ_BLIV01000005.1"/>
</dbReference>
<gene>
    <name evidence="2" type="ORF">So717_26770</name>
</gene>
<evidence type="ECO:0000259" key="1">
    <source>
        <dbReference type="Pfam" id="PF13503"/>
    </source>
</evidence>
<protein>
    <recommendedName>
        <fullName evidence="1">DUF4123 domain-containing protein</fullName>
    </recommendedName>
</protein>
<dbReference type="Pfam" id="PF13503">
    <property type="entry name" value="DUF4123"/>
    <property type="match status" value="1"/>
</dbReference>
<feature type="domain" description="DUF4123" evidence="1">
    <location>
        <begin position="41"/>
        <end position="158"/>
    </location>
</feature>
<proteinExistence type="predicted"/>
<evidence type="ECO:0000313" key="2">
    <source>
        <dbReference type="EMBL" id="GFE50924.1"/>
    </source>
</evidence>
<reference evidence="2 3" key="1">
    <citation type="submission" date="2019-12" db="EMBL/GenBank/DDBJ databases">
        <title>Roseobacter cerasinus sp. nov., isolated from seawater around aquaculture.</title>
        <authorList>
            <person name="Muramatsu S."/>
            <person name="Takabe Y."/>
            <person name="Mori K."/>
            <person name="Takaichi S."/>
            <person name="Hanada S."/>
        </authorList>
    </citation>
    <scope>NUCLEOTIDE SEQUENCE [LARGE SCALE GENOMIC DNA]</scope>
    <source>
        <strain evidence="2 3">AI77</strain>
    </source>
</reference>
<comment type="caution">
    <text evidence="2">The sequence shown here is derived from an EMBL/GenBank/DDBJ whole genome shotgun (WGS) entry which is preliminary data.</text>
</comment>
<keyword evidence="3" id="KW-1185">Reference proteome</keyword>
<dbReference type="AlphaFoldDB" id="A0A640VTL2"/>
<sequence length="199" mass="22622">MSNDLASLFPHDPVKAQRDDRLRTLLFDLPDTADGDPIRSYLLLDAAAAPEIATYALAFPEPASCLFDGDAYEDLADVAPWVIQIDPFGDALDWYLDRGWGQNWGVFVQTALPLARLKTRLKSHLYVSSEDQGKMFFKFYRPRTLRDYLHAFEPEQLSNFFFKLEAYVVEGADVNEAMKFSCDTEGSLLRETLNLRPDA</sequence>